<name>X0X5K3_9ZZZZ</name>
<dbReference type="AlphaFoldDB" id="X0X5K3"/>
<protein>
    <recommendedName>
        <fullName evidence="2">Magnesium chelatase ChlI-like catalytic domain-containing protein</fullName>
    </recommendedName>
</protein>
<evidence type="ECO:0008006" key="2">
    <source>
        <dbReference type="Google" id="ProtNLM"/>
    </source>
</evidence>
<reference evidence="1" key="1">
    <citation type="journal article" date="2014" name="Front. Microbiol.">
        <title>High frequency of phylogenetically diverse reductive dehalogenase-homologous genes in deep subseafloor sedimentary metagenomes.</title>
        <authorList>
            <person name="Kawai M."/>
            <person name="Futagami T."/>
            <person name="Toyoda A."/>
            <person name="Takaki Y."/>
            <person name="Nishi S."/>
            <person name="Hori S."/>
            <person name="Arai W."/>
            <person name="Tsubouchi T."/>
            <person name="Morono Y."/>
            <person name="Uchiyama I."/>
            <person name="Ito T."/>
            <person name="Fujiyama A."/>
            <person name="Inagaki F."/>
            <person name="Takami H."/>
        </authorList>
    </citation>
    <scope>NUCLEOTIDE SEQUENCE</scope>
    <source>
        <strain evidence="1">Expedition CK06-06</strain>
    </source>
</reference>
<dbReference type="EMBL" id="BARS01043312">
    <property type="protein sequence ID" value="GAG38320.1"/>
    <property type="molecule type" value="Genomic_DNA"/>
</dbReference>
<sequence>MPKKIDNNATREKLVAIQKELTVLHLGKEMKEIIECGVALILGSGHMLIYGPPGANKTNVIEDLCLRFPDA</sequence>
<evidence type="ECO:0000313" key="1">
    <source>
        <dbReference type="EMBL" id="GAG38320.1"/>
    </source>
</evidence>
<feature type="non-terminal residue" evidence="1">
    <location>
        <position position="71"/>
    </location>
</feature>
<accession>X0X5K3</accession>
<comment type="caution">
    <text evidence="1">The sequence shown here is derived from an EMBL/GenBank/DDBJ whole genome shotgun (WGS) entry which is preliminary data.</text>
</comment>
<organism evidence="1">
    <name type="scientific">marine sediment metagenome</name>
    <dbReference type="NCBI Taxonomy" id="412755"/>
    <lineage>
        <taxon>unclassified sequences</taxon>
        <taxon>metagenomes</taxon>
        <taxon>ecological metagenomes</taxon>
    </lineage>
</organism>
<gene>
    <name evidence="1" type="ORF">S01H1_65594</name>
</gene>
<proteinExistence type="predicted"/>